<keyword evidence="2" id="KW-1185">Reference proteome</keyword>
<reference evidence="1" key="2">
    <citation type="journal article" date="2020" name="Nat. Commun.">
        <title>Large-scale genome sequencing of mycorrhizal fungi provides insights into the early evolution of symbiotic traits.</title>
        <authorList>
            <person name="Miyauchi S."/>
            <person name="Kiss E."/>
            <person name="Kuo A."/>
            <person name="Drula E."/>
            <person name="Kohler A."/>
            <person name="Sanchez-Garcia M."/>
            <person name="Morin E."/>
            <person name="Andreopoulos B."/>
            <person name="Barry K.W."/>
            <person name="Bonito G."/>
            <person name="Buee M."/>
            <person name="Carver A."/>
            <person name="Chen C."/>
            <person name="Cichocki N."/>
            <person name="Clum A."/>
            <person name="Culley D."/>
            <person name="Crous P.W."/>
            <person name="Fauchery L."/>
            <person name="Girlanda M."/>
            <person name="Hayes R.D."/>
            <person name="Keri Z."/>
            <person name="LaButti K."/>
            <person name="Lipzen A."/>
            <person name="Lombard V."/>
            <person name="Magnuson J."/>
            <person name="Maillard F."/>
            <person name="Murat C."/>
            <person name="Nolan M."/>
            <person name="Ohm R.A."/>
            <person name="Pangilinan J."/>
            <person name="Pereira M.F."/>
            <person name="Perotto S."/>
            <person name="Peter M."/>
            <person name="Pfister S."/>
            <person name="Riley R."/>
            <person name="Sitrit Y."/>
            <person name="Stielow J.B."/>
            <person name="Szollosi G."/>
            <person name="Zifcakova L."/>
            <person name="Stursova M."/>
            <person name="Spatafora J.W."/>
            <person name="Tedersoo L."/>
            <person name="Vaario L.M."/>
            <person name="Yamada A."/>
            <person name="Yan M."/>
            <person name="Wang P."/>
            <person name="Xu J."/>
            <person name="Bruns T."/>
            <person name="Baldrian P."/>
            <person name="Vilgalys R."/>
            <person name="Dunand C."/>
            <person name="Henrissat B."/>
            <person name="Grigoriev I.V."/>
            <person name="Hibbett D."/>
            <person name="Nagy L.G."/>
            <person name="Martin F.M."/>
        </authorList>
    </citation>
    <scope>NUCLEOTIDE SEQUENCE</scope>
    <source>
        <strain evidence="1">P2</strain>
    </source>
</reference>
<comment type="caution">
    <text evidence="1">The sequence shown here is derived from an EMBL/GenBank/DDBJ whole genome shotgun (WGS) entry which is preliminary data.</text>
</comment>
<dbReference type="Proteomes" id="UP000886501">
    <property type="component" value="Unassembled WGS sequence"/>
</dbReference>
<evidence type="ECO:0000313" key="1">
    <source>
        <dbReference type="EMBL" id="KAF9650783.1"/>
    </source>
</evidence>
<accession>A0ACB6ZN73</accession>
<protein>
    <submittedName>
        <fullName evidence="1">Uncharacterized protein</fullName>
    </submittedName>
</protein>
<reference evidence="1" key="1">
    <citation type="submission" date="2019-10" db="EMBL/GenBank/DDBJ databases">
        <authorList>
            <consortium name="DOE Joint Genome Institute"/>
            <person name="Kuo A."/>
            <person name="Miyauchi S."/>
            <person name="Kiss E."/>
            <person name="Drula E."/>
            <person name="Kohler A."/>
            <person name="Sanchez-Garcia M."/>
            <person name="Andreopoulos B."/>
            <person name="Barry K.W."/>
            <person name="Bonito G."/>
            <person name="Buee M."/>
            <person name="Carver A."/>
            <person name="Chen C."/>
            <person name="Cichocki N."/>
            <person name="Clum A."/>
            <person name="Culley D."/>
            <person name="Crous P.W."/>
            <person name="Fauchery L."/>
            <person name="Girlanda M."/>
            <person name="Hayes R."/>
            <person name="Keri Z."/>
            <person name="Labutti K."/>
            <person name="Lipzen A."/>
            <person name="Lombard V."/>
            <person name="Magnuson J."/>
            <person name="Maillard F."/>
            <person name="Morin E."/>
            <person name="Murat C."/>
            <person name="Nolan M."/>
            <person name="Ohm R."/>
            <person name="Pangilinan J."/>
            <person name="Pereira M."/>
            <person name="Perotto S."/>
            <person name="Peter M."/>
            <person name="Riley R."/>
            <person name="Sitrit Y."/>
            <person name="Stielow B."/>
            <person name="Szollosi G."/>
            <person name="Zifcakova L."/>
            <person name="Stursova M."/>
            <person name="Spatafora J.W."/>
            <person name="Tedersoo L."/>
            <person name="Vaario L.-M."/>
            <person name="Yamada A."/>
            <person name="Yan M."/>
            <person name="Wang P."/>
            <person name="Xu J."/>
            <person name="Bruns T."/>
            <person name="Baldrian P."/>
            <person name="Vilgalys R."/>
            <person name="Henrissat B."/>
            <person name="Grigoriev I.V."/>
            <person name="Hibbett D."/>
            <person name="Nagy L.G."/>
            <person name="Martin F.M."/>
        </authorList>
    </citation>
    <scope>NUCLEOTIDE SEQUENCE</scope>
    <source>
        <strain evidence="1">P2</strain>
    </source>
</reference>
<evidence type="ECO:0000313" key="2">
    <source>
        <dbReference type="Proteomes" id="UP000886501"/>
    </source>
</evidence>
<gene>
    <name evidence="1" type="ORF">BDM02DRAFT_1253535</name>
</gene>
<sequence>MLLSAFMGSCLCPWRGVHRQAYRPTPAPLLWLDHVRTRESQYRGITVARLFAALSTGILELEGFRSYLDFELVSKARVFPCITSFTNKSTKDEAHFSYEGYAGPDPNDNKAVGTEGNQETVIKFTEAYNGTAHFPLAARGLMPPLCPCDRSIFSNFTILVINYVDGEQLFRKNSYMTPGEVLNKVSGALEVLHANNLVLGDLRSPNVFITESKPTPRLICGFRLVWKGRRRGVSSGHQSCRC</sequence>
<proteinExistence type="predicted"/>
<dbReference type="EMBL" id="MU117981">
    <property type="protein sequence ID" value="KAF9650783.1"/>
    <property type="molecule type" value="Genomic_DNA"/>
</dbReference>
<name>A0ACB6ZN73_THEGA</name>
<organism evidence="1 2">
    <name type="scientific">Thelephora ganbajun</name>
    <name type="common">Ganba fungus</name>
    <dbReference type="NCBI Taxonomy" id="370292"/>
    <lineage>
        <taxon>Eukaryota</taxon>
        <taxon>Fungi</taxon>
        <taxon>Dikarya</taxon>
        <taxon>Basidiomycota</taxon>
        <taxon>Agaricomycotina</taxon>
        <taxon>Agaricomycetes</taxon>
        <taxon>Thelephorales</taxon>
        <taxon>Thelephoraceae</taxon>
        <taxon>Thelephora</taxon>
    </lineage>
</organism>